<dbReference type="Pfam" id="PF03551">
    <property type="entry name" value="PadR"/>
    <property type="match status" value="1"/>
</dbReference>
<reference evidence="2" key="1">
    <citation type="submission" date="2023-05" db="EMBL/GenBank/DDBJ databases">
        <title>Anaerotaeda fermentans gen. nov., sp. nov., a novel anaerobic planctomycete of the new family within the order Sedimentisphaerales isolated from Taman Peninsula, Russia.</title>
        <authorList>
            <person name="Khomyakova M.A."/>
            <person name="Merkel A.Y."/>
            <person name="Slobodkin A.I."/>
        </authorList>
    </citation>
    <scope>NUCLEOTIDE SEQUENCE</scope>
    <source>
        <strain evidence="2">M17dextr</strain>
    </source>
</reference>
<sequence>MKFESQLLKGIAPVVVLEVLSRGPMYGYELSHAIEQRSAEILTLGKGTLYPLLYNLEAKKLIKGKWETTGSGRKRRYYSITAAGEAELAGRKAQLVELAKGVDLLLGGALKAVF</sequence>
<proteinExistence type="predicted"/>
<dbReference type="InterPro" id="IPR005149">
    <property type="entry name" value="Tscrpt_reg_PadR_N"/>
</dbReference>
<dbReference type="EMBL" id="JASCXX010000011">
    <property type="protein sequence ID" value="MDI6449543.1"/>
    <property type="molecule type" value="Genomic_DNA"/>
</dbReference>
<dbReference type="PANTHER" id="PTHR33169:SF14">
    <property type="entry name" value="TRANSCRIPTIONAL REGULATOR RV3488"/>
    <property type="match status" value="1"/>
</dbReference>
<evidence type="ECO:0000313" key="3">
    <source>
        <dbReference type="Proteomes" id="UP001431776"/>
    </source>
</evidence>
<organism evidence="2 3">
    <name type="scientific">Anaerobaca lacustris</name>
    <dbReference type="NCBI Taxonomy" id="3044600"/>
    <lineage>
        <taxon>Bacteria</taxon>
        <taxon>Pseudomonadati</taxon>
        <taxon>Planctomycetota</taxon>
        <taxon>Phycisphaerae</taxon>
        <taxon>Sedimentisphaerales</taxon>
        <taxon>Anaerobacaceae</taxon>
        <taxon>Anaerobaca</taxon>
    </lineage>
</organism>
<comment type="caution">
    <text evidence="2">The sequence shown here is derived from an EMBL/GenBank/DDBJ whole genome shotgun (WGS) entry which is preliminary data.</text>
</comment>
<dbReference type="PANTHER" id="PTHR33169">
    <property type="entry name" value="PADR-FAMILY TRANSCRIPTIONAL REGULATOR"/>
    <property type="match status" value="1"/>
</dbReference>
<protein>
    <submittedName>
        <fullName evidence="2">Helix-turn-helix transcriptional regulator</fullName>
    </submittedName>
</protein>
<evidence type="ECO:0000259" key="1">
    <source>
        <dbReference type="Pfam" id="PF03551"/>
    </source>
</evidence>
<feature type="domain" description="Transcription regulator PadR N-terminal" evidence="1">
    <location>
        <begin position="16"/>
        <end position="89"/>
    </location>
</feature>
<gene>
    <name evidence="2" type="ORF">QJ522_10860</name>
</gene>
<dbReference type="RefSeq" id="WP_349244950.1">
    <property type="nucleotide sequence ID" value="NZ_JASCXX010000011.1"/>
</dbReference>
<dbReference type="InterPro" id="IPR052509">
    <property type="entry name" value="Metal_resp_DNA-bind_regulator"/>
</dbReference>
<keyword evidence="3" id="KW-1185">Reference proteome</keyword>
<evidence type="ECO:0000313" key="2">
    <source>
        <dbReference type="EMBL" id="MDI6449543.1"/>
    </source>
</evidence>
<dbReference type="InterPro" id="IPR036390">
    <property type="entry name" value="WH_DNA-bd_sf"/>
</dbReference>
<accession>A0AAW6TVA0</accession>
<dbReference type="InterPro" id="IPR036388">
    <property type="entry name" value="WH-like_DNA-bd_sf"/>
</dbReference>
<dbReference type="AlphaFoldDB" id="A0AAW6TVA0"/>
<dbReference type="SUPFAM" id="SSF46785">
    <property type="entry name" value="Winged helix' DNA-binding domain"/>
    <property type="match status" value="1"/>
</dbReference>
<dbReference type="Proteomes" id="UP001431776">
    <property type="component" value="Unassembled WGS sequence"/>
</dbReference>
<name>A0AAW6TVA0_9BACT</name>
<dbReference type="Gene3D" id="1.10.10.10">
    <property type="entry name" value="Winged helix-like DNA-binding domain superfamily/Winged helix DNA-binding domain"/>
    <property type="match status" value="1"/>
</dbReference>